<keyword evidence="4" id="KW-1185">Reference proteome</keyword>
<dbReference type="SUPFAM" id="SSF53474">
    <property type="entry name" value="alpha/beta-Hydrolases"/>
    <property type="match status" value="1"/>
</dbReference>
<name>A0A6A6ICD8_9PLEO</name>
<dbReference type="PANTHER" id="PTHR48070">
    <property type="entry name" value="ESTERASE OVCA2"/>
    <property type="match status" value="1"/>
</dbReference>
<organism evidence="3 4">
    <name type="scientific">Trematosphaeria pertusa</name>
    <dbReference type="NCBI Taxonomy" id="390896"/>
    <lineage>
        <taxon>Eukaryota</taxon>
        <taxon>Fungi</taxon>
        <taxon>Dikarya</taxon>
        <taxon>Ascomycota</taxon>
        <taxon>Pezizomycotina</taxon>
        <taxon>Dothideomycetes</taxon>
        <taxon>Pleosporomycetidae</taxon>
        <taxon>Pleosporales</taxon>
        <taxon>Massarineae</taxon>
        <taxon>Trematosphaeriaceae</taxon>
        <taxon>Trematosphaeria</taxon>
    </lineage>
</organism>
<dbReference type="Proteomes" id="UP000800094">
    <property type="component" value="Unassembled WGS sequence"/>
</dbReference>
<dbReference type="EMBL" id="ML987196">
    <property type="protein sequence ID" value="KAF2248051.1"/>
    <property type="molecule type" value="Genomic_DNA"/>
</dbReference>
<dbReference type="InterPro" id="IPR005645">
    <property type="entry name" value="FSH-like_dom"/>
</dbReference>
<dbReference type="InterPro" id="IPR029058">
    <property type="entry name" value="AB_hydrolase_fold"/>
</dbReference>
<dbReference type="GO" id="GO:0016787">
    <property type="term" value="F:hydrolase activity"/>
    <property type="evidence" value="ECO:0007669"/>
    <property type="project" value="UniProtKB-KW"/>
</dbReference>
<dbReference type="InterPro" id="IPR050593">
    <property type="entry name" value="LovG"/>
</dbReference>
<dbReference type="GO" id="GO:0005634">
    <property type="term" value="C:nucleus"/>
    <property type="evidence" value="ECO:0007669"/>
    <property type="project" value="TreeGrafter"/>
</dbReference>
<dbReference type="GO" id="GO:0005737">
    <property type="term" value="C:cytoplasm"/>
    <property type="evidence" value="ECO:0007669"/>
    <property type="project" value="TreeGrafter"/>
</dbReference>
<dbReference type="Pfam" id="PF03959">
    <property type="entry name" value="FSH1"/>
    <property type="match status" value="1"/>
</dbReference>
<evidence type="ECO:0000313" key="4">
    <source>
        <dbReference type="Proteomes" id="UP000800094"/>
    </source>
</evidence>
<dbReference type="OrthoDB" id="2094269at2759"/>
<dbReference type="AlphaFoldDB" id="A0A6A6ICD8"/>
<dbReference type="PANTHER" id="PTHR48070:SF7">
    <property type="entry name" value="SERINE HYDROLASE FSH DOMAIN-CONTAINING PROTEIN-RELATED"/>
    <property type="match status" value="1"/>
</dbReference>
<dbReference type="GO" id="GO:0019748">
    <property type="term" value="P:secondary metabolic process"/>
    <property type="evidence" value="ECO:0007669"/>
    <property type="project" value="TreeGrafter"/>
</dbReference>
<evidence type="ECO:0000256" key="1">
    <source>
        <dbReference type="ARBA" id="ARBA00022801"/>
    </source>
</evidence>
<protein>
    <recommendedName>
        <fullName evidence="2">Serine hydrolase domain-containing protein</fullName>
    </recommendedName>
</protein>
<dbReference type="Gene3D" id="3.40.50.1820">
    <property type="entry name" value="alpha/beta hydrolase"/>
    <property type="match status" value="1"/>
</dbReference>
<dbReference type="RefSeq" id="XP_033683055.1">
    <property type="nucleotide sequence ID" value="XM_033835605.1"/>
</dbReference>
<dbReference type="GeneID" id="54588935"/>
<proteinExistence type="predicted"/>
<gene>
    <name evidence="3" type="ORF">BU26DRAFT_605588</name>
</gene>
<evidence type="ECO:0000313" key="3">
    <source>
        <dbReference type="EMBL" id="KAF2248051.1"/>
    </source>
</evidence>
<feature type="domain" description="Serine hydrolase" evidence="2">
    <location>
        <begin position="52"/>
        <end position="228"/>
    </location>
</feature>
<sequence length="252" mass="27568">MAQFCNGNGAFLPRSIGARGGSYVPDTTFHTIRTQKDALPVSPWKGHQLPGAIQYQLGDGHSFEFVEGTVSEEAAPEIQALFASADQYFGYFDERSPESCLAALNNLERYIDIQGPFEGIVAFSQGGALASTLLVRYARRSTAISPLKVVVFFSGGVPADPDDLERGIVRALDHSAVGEAIKIPTAHIWGVTERGELDWPPKLRDLCMKETREEFQHGGGHEIPGSKDRAAVTRAVQAMRRAIWRAEIGIRE</sequence>
<keyword evidence="1" id="KW-0378">Hydrolase</keyword>
<reference evidence="3" key="1">
    <citation type="journal article" date="2020" name="Stud. Mycol.">
        <title>101 Dothideomycetes genomes: a test case for predicting lifestyles and emergence of pathogens.</title>
        <authorList>
            <person name="Haridas S."/>
            <person name="Albert R."/>
            <person name="Binder M."/>
            <person name="Bloem J."/>
            <person name="Labutti K."/>
            <person name="Salamov A."/>
            <person name="Andreopoulos B."/>
            <person name="Baker S."/>
            <person name="Barry K."/>
            <person name="Bills G."/>
            <person name="Bluhm B."/>
            <person name="Cannon C."/>
            <person name="Castanera R."/>
            <person name="Culley D."/>
            <person name="Daum C."/>
            <person name="Ezra D."/>
            <person name="Gonzalez J."/>
            <person name="Henrissat B."/>
            <person name="Kuo A."/>
            <person name="Liang C."/>
            <person name="Lipzen A."/>
            <person name="Lutzoni F."/>
            <person name="Magnuson J."/>
            <person name="Mondo S."/>
            <person name="Nolan M."/>
            <person name="Ohm R."/>
            <person name="Pangilinan J."/>
            <person name="Park H.-J."/>
            <person name="Ramirez L."/>
            <person name="Alfaro M."/>
            <person name="Sun H."/>
            <person name="Tritt A."/>
            <person name="Yoshinaga Y."/>
            <person name="Zwiers L.-H."/>
            <person name="Turgeon B."/>
            <person name="Goodwin S."/>
            <person name="Spatafora J."/>
            <person name="Crous P."/>
            <person name="Grigoriev I."/>
        </authorList>
    </citation>
    <scope>NUCLEOTIDE SEQUENCE</scope>
    <source>
        <strain evidence="3">CBS 122368</strain>
    </source>
</reference>
<accession>A0A6A6ICD8</accession>
<evidence type="ECO:0000259" key="2">
    <source>
        <dbReference type="Pfam" id="PF03959"/>
    </source>
</evidence>